<dbReference type="RefSeq" id="WP_238313413.1">
    <property type="nucleotide sequence ID" value="NZ_BPQV01000014.1"/>
</dbReference>
<dbReference type="PROSITE" id="PS50111">
    <property type="entry name" value="CHEMOTAXIS_TRANSDUC_2"/>
    <property type="match status" value="1"/>
</dbReference>
<reference evidence="5" key="1">
    <citation type="journal article" date="2021" name="Front. Microbiol.">
        <title>Comprehensive Comparative Genomics and Phenotyping of Methylobacterium Species.</title>
        <authorList>
            <person name="Alessa O."/>
            <person name="Ogura Y."/>
            <person name="Fujitani Y."/>
            <person name="Takami H."/>
            <person name="Hayashi T."/>
            <person name="Sahin N."/>
            <person name="Tani A."/>
        </authorList>
    </citation>
    <scope>NUCLEOTIDE SEQUENCE</scope>
    <source>
        <strain evidence="5">NBRC 15689</strain>
    </source>
</reference>
<dbReference type="SUPFAM" id="SSF58104">
    <property type="entry name" value="Methyl-accepting chemotaxis protein (MCP) signaling domain"/>
    <property type="match status" value="1"/>
</dbReference>
<dbReference type="SMART" id="SM00283">
    <property type="entry name" value="MA"/>
    <property type="match status" value="1"/>
</dbReference>
<evidence type="ECO:0000256" key="2">
    <source>
        <dbReference type="PROSITE-ProRule" id="PRU00284"/>
    </source>
</evidence>
<feature type="domain" description="Methyl-accepting transducer" evidence="4">
    <location>
        <begin position="232"/>
        <end position="468"/>
    </location>
</feature>
<accession>A0ABQ4TFE8</accession>
<evidence type="ECO:0000256" key="1">
    <source>
        <dbReference type="ARBA" id="ARBA00023224"/>
    </source>
</evidence>
<evidence type="ECO:0000259" key="4">
    <source>
        <dbReference type="PROSITE" id="PS50111"/>
    </source>
</evidence>
<feature type="transmembrane region" description="Helical" evidence="3">
    <location>
        <begin position="67"/>
        <end position="85"/>
    </location>
</feature>
<organism evidence="5 6">
    <name type="scientific">Methylobacterium organophilum</name>
    <dbReference type="NCBI Taxonomy" id="410"/>
    <lineage>
        <taxon>Bacteria</taxon>
        <taxon>Pseudomonadati</taxon>
        <taxon>Pseudomonadota</taxon>
        <taxon>Alphaproteobacteria</taxon>
        <taxon>Hyphomicrobiales</taxon>
        <taxon>Methylobacteriaceae</taxon>
        <taxon>Methylobacterium</taxon>
    </lineage>
</organism>
<keyword evidence="6" id="KW-1185">Reference proteome</keyword>
<dbReference type="PANTHER" id="PTHR32089">
    <property type="entry name" value="METHYL-ACCEPTING CHEMOTAXIS PROTEIN MCPB"/>
    <property type="match status" value="1"/>
</dbReference>
<keyword evidence="3" id="KW-1133">Transmembrane helix</keyword>
<keyword evidence="3" id="KW-0472">Membrane</keyword>
<feature type="transmembrane region" description="Helical" evidence="3">
    <location>
        <begin position="38"/>
        <end position="55"/>
    </location>
</feature>
<comment type="caution">
    <text evidence="5">The sequence shown here is derived from an EMBL/GenBank/DDBJ whole genome shotgun (WGS) entry which is preliminary data.</text>
</comment>
<protein>
    <recommendedName>
        <fullName evidence="4">Methyl-accepting transducer domain-containing protein</fullName>
    </recommendedName>
</protein>
<sequence length="488" mass="49639">MTDLNQFRHAFARLLVALLWLHVPLAAGVALATGHDFAAGPPLAAAVLASVATLFWRRDPIGLSTRLVSGAALVGMASILLYGMVGHPWQIDLHMYFFACLAVLVGWCDWRVILLAAGATALHHLALSFALPTLVFPEAATANLGRVVLHALIVAMETGVLMWVCHTVSHAFRALSASEQDAQAQVARTQALEQEAALARAGVEAQRKAAMVEIAQSFERTVGGIVAGVDASAAELQATAETMTATASETAGRSGGVADAAREAAANVGTVAAAAEQLGASVQEIGRQVTGSADLAQRAVTEADQSAGLVQALSAAVTRIGDVVGLISTIAGQTNLLALNATIEAARAGEAGRGFAVVAAEVKELASQTAKATEEISAQIAQIQGATGEAVTAIGGITERIREINAVTAAIAAAVEEQGAATQEIVRNAAQASTGTASVTGSITGMAEASEKTGTAAHQLLAAAALLSGRSGQLSAEVSRFLDTVRAA</sequence>
<name>A0ABQ4TFE8_METOR</name>
<dbReference type="Proteomes" id="UP001055156">
    <property type="component" value="Unassembled WGS sequence"/>
</dbReference>
<dbReference type="InterPro" id="IPR004089">
    <property type="entry name" value="MCPsignal_dom"/>
</dbReference>
<proteinExistence type="predicted"/>
<dbReference type="Gene3D" id="1.10.287.950">
    <property type="entry name" value="Methyl-accepting chemotaxis protein"/>
    <property type="match status" value="1"/>
</dbReference>
<feature type="transmembrane region" description="Helical" evidence="3">
    <location>
        <begin position="113"/>
        <end position="135"/>
    </location>
</feature>
<keyword evidence="3" id="KW-0812">Transmembrane</keyword>
<dbReference type="Pfam" id="PF00015">
    <property type="entry name" value="MCPsignal"/>
    <property type="match status" value="1"/>
</dbReference>
<evidence type="ECO:0000256" key="3">
    <source>
        <dbReference type="SAM" id="Phobius"/>
    </source>
</evidence>
<dbReference type="EMBL" id="BPQV01000014">
    <property type="protein sequence ID" value="GJE29166.1"/>
    <property type="molecule type" value="Genomic_DNA"/>
</dbReference>
<keyword evidence="1 2" id="KW-0807">Transducer</keyword>
<reference evidence="5" key="2">
    <citation type="submission" date="2021-08" db="EMBL/GenBank/DDBJ databases">
        <authorList>
            <person name="Tani A."/>
            <person name="Ola A."/>
            <person name="Ogura Y."/>
            <person name="Katsura K."/>
            <person name="Hayashi T."/>
        </authorList>
    </citation>
    <scope>NUCLEOTIDE SEQUENCE</scope>
    <source>
        <strain evidence="5">NBRC 15689</strain>
    </source>
</reference>
<evidence type="ECO:0000313" key="6">
    <source>
        <dbReference type="Proteomes" id="UP001055156"/>
    </source>
</evidence>
<feature type="transmembrane region" description="Helical" evidence="3">
    <location>
        <begin position="91"/>
        <end position="108"/>
    </location>
</feature>
<gene>
    <name evidence="5" type="ORF">LKMONMHP_4045</name>
</gene>
<evidence type="ECO:0000313" key="5">
    <source>
        <dbReference type="EMBL" id="GJE29166.1"/>
    </source>
</evidence>
<dbReference type="PANTHER" id="PTHR32089:SF112">
    <property type="entry name" value="LYSOZYME-LIKE PROTEIN-RELATED"/>
    <property type="match status" value="1"/>
</dbReference>